<name>A0AAD6D5D0_9EURO</name>
<accession>A0AAD6D5D0</accession>
<dbReference type="Proteomes" id="UP001220324">
    <property type="component" value="Unassembled WGS sequence"/>
</dbReference>
<sequence length="127" mass="14889">MNFENYEYFVELSDASEFREKCITDSDSVFVWFYESQEDLVAPEIELMAKQMIVDKRYKMHASHIPEISRGSENDFGRDDILPEFEHSDGPELPAFLFMKGCERVHLVQGRNESSVQDGFMLLMAYR</sequence>
<gene>
    <name evidence="1" type="ORF">N7494_000214</name>
</gene>
<comment type="caution">
    <text evidence="1">The sequence shown here is derived from an EMBL/GenBank/DDBJ whole genome shotgun (WGS) entry which is preliminary data.</text>
</comment>
<proteinExistence type="predicted"/>
<reference evidence="1 2" key="1">
    <citation type="journal article" date="2023" name="IMA Fungus">
        <title>Comparative genomic study of the Penicillium genus elucidates a diverse pangenome and 15 lateral gene transfer events.</title>
        <authorList>
            <person name="Petersen C."/>
            <person name="Sorensen T."/>
            <person name="Nielsen M.R."/>
            <person name="Sondergaard T.E."/>
            <person name="Sorensen J.L."/>
            <person name="Fitzpatrick D.A."/>
            <person name="Frisvad J.C."/>
            <person name="Nielsen K.L."/>
        </authorList>
    </citation>
    <scope>NUCLEOTIDE SEQUENCE [LARGE SCALE GENOMIC DNA]</scope>
    <source>
        <strain evidence="1 2">IBT 35679</strain>
    </source>
</reference>
<evidence type="ECO:0000313" key="1">
    <source>
        <dbReference type="EMBL" id="KAJ5556299.1"/>
    </source>
</evidence>
<protein>
    <submittedName>
        <fullName evidence="1">Uncharacterized protein</fullName>
    </submittedName>
</protein>
<dbReference type="AlphaFoldDB" id="A0AAD6D5D0"/>
<keyword evidence="2" id="KW-1185">Reference proteome</keyword>
<dbReference type="EMBL" id="JAQIZZ010000001">
    <property type="protein sequence ID" value="KAJ5556299.1"/>
    <property type="molecule type" value="Genomic_DNA"/>
</dbReference>
<evidence type="ECO:0000313" key="2">
    <source>
        <dbReference type="Proteomes" id="UP001220324"/>
    </source>
</evidence>
<organism evidence="1 2">
    <name type="scientific">Penicillium frequentans</name>
    <dbReference type="NCBI Taxonomy" id="3151616"/>
    <lineage>
        <taxon>Eukaryota</taxon>
        <taxon>Fungi</taxon>
        <taxon>Dikarya</taxon>
        <taxon>Ascomycota</taxon>
        <taxon>Pezizomycotina</taxon>
        <taxon>Eurotiomycetes</taxon>
        <taxon>Eurotiomycetidae</taxon>
        <taxon>Eurotiales</taxon>
        <taxon>Aspergillaceae</taxon>
        <taxon>Penicillium</taxon>
    </lineage>
</organism>